<gene>
    <name evidence="1" type="ORF">GCM10010969_10230</name>
</gene>
<protein>
    <submittedName>
        <fullName evidence="1">Uncharacterized protein</fullName>
    </submittedName>
</protein>
<sequence>MSFSLNENQKKSLARLIRERLDEQLSRFPYARFPERPLNDWRAAFADPKSVDAAILKSALSWQCGAWQRRDKPYAHKKLEIIAIQNWSDFVETLPDNPADIFDFWQDKFGDSGNVGFDVAAFLCHLLSPEAIELVDTHRLCAMSDLLAEIEHDEKEVSENYDYGNLERYTEFFRQLLPKLQTNLGERAPLQLGRFLKAYGNRNTLARVIGRSGPTVEPEFPDLDWESSPCTNYDLSQISAKANADVLFACLLLSLDRKEPLPDTLTVGEIVGALPLGTGNICNPASYHYALIAMFGAQKKRDFFEFEDDSLRESFTQQANQATRDMRFYAKYSDVSVSINPRYRKEA</sequence>
<evidence type="ECO:0000313" key="2">
    <source>
        <dbReference type="Proteomes" id="UP000606653"/>
    </source>
</evidence>
<dbReference type="RefSeq" id="WP_018976993.1">
    <property type="nucleotide sequence ID" value="NZ_BMLN01000002.1"/>
</dbReference>
<dbReference type="Proteomes" id="UP000606653">
    <property type="component" value="Unassembled WGS sequence"/>
</dbReference>
<keyword evidence="2" id="KW-1185">Reference proteome</keyword>
<proteinExistence type="predicted"/>
<reference evidence="2" key="1">
    <citation type="journal article" date="2019" name="Int. J. Syst. Evol. Microbiol.">
        <title>The Global Catalogue of Microorganisms (GCM) 10K type strain sequencing project: providing services to taxonomists for standard genome sequencing and annotation.</title>
        <authorList>
            <consortium name="The Broad Institute Genomics Platform"/>
            <consortium name="The Broad Institute Genome Sequencing Center for Infectious Disease"/>
            <person name="Wu L."/>
            <person name="Ma J."/>
        </authorList>
    </citation>
    <scope>NUCLEOTIDE SEQUENCE [LARGE SCALE GENOMIC DNA]</scope>
    <source>
        <strain evidence="2">CGMCC 1.6964</strain>
    </source>
</reference>
<evidence type="ECO:0000313" key="1">
    <source>
        <dbReference type="EMBL" id="GGN94985.1"/>
    </source>
</evidence>
<dbReference type="EMBL" id="BMLN01000002">
    <property type="protein sequence ID" value="GGN94985.1"/>
    <property type="molecule type" value="Genomic_DNA"/>
</dbReference>
<comment type="caution">
    <text evidence="1">The sequence shown here is derived from an EMBL/GenBank/DDBJ whole genome shotgun (WGS) entry which is preliminary data.</text>
</comment>
<organism evidence="1 2">
    <name type="scientific">Saccharibacillus kuerlensis</name>
    <dbReference type="NCBI Taxonomy" id="459527"/>
    <lineage>
        <taxon>Bacteria</taxon>
        <taxon>Bacillati</taxon>
        <taxon>Bacillota</taxon>
        <taxon>Bacilli</taxon>
        <taxon>Bacillales</taxon>
        <taxon>Paenibacillaceae</taxon>
        <taxon>Saccharibacillus</taxon>
    </lineage>
</organism>
<name>A0ABQ2KVY7_9BACL</name>
<accession>A0ABQ2KVY7</accession>